<organism evidence="1 2">
    <name type="scientific">Corchorus capsularis</name>
    <name type="common">Jute</name>
    <dbReference type="NCBI Taxonomy" id="210143"/>
    <lineage>
        <taxon>Eukaryota</taxon>
        <taxon>Viridiplantae</taxon>
        <taxon>Streptophyta</taxon>
        <taxon>Embryophyta</taxon>
        <taxon>Tracheophyta</taxon>
        <taxon>Spermatophyta</taxon>
        <taxon>Magnoliopsida</taxon>
        <taxon>eudicotyledons</taxon>
        <taxon>Gunneridae</taxon>
        <taxon>Pentapetalae</taxon>
        <taxon>rosids</taxon>
        <taxon>malvids</taxon>
        <taxon>Malvales</taxon>
        <taxon>Malvaceae</taxon>
        <taxon>Grewioideae</taxon>
        <taxon>Apeibeae</taxon>
        <taxon>Corchorus</taxon>
    </lineage>
</organism>
<protein>
    <submittedName>
        <fullName evidence="1">Uncharacterized protein</fullName>
    </submittedName>
</protein>
<evidence type="ECO:0000313" key="2">
    <source>
        <dbReference type="Proteomes" id="UP000188268"/>
    </source>
</evidence>
<dbReference type="AlphaFoldDB" id="A0A1R3HC67"/>
<dbReference type="Proteomes" id="UP000188268">
    <property type="component" value="Unassembled WGS sequence"/>
</dbReference>
<dbReference type="EMBL" id="AWWV01012327">
    <property type="protein sequence ID" value="OMO67931.1"/>
    <property type="molecule type" value="Genomic_DNA"/>
</dbReference>
<gene>
    <name evidence="1" type="ORF">CCACVL1_20190</name>
</gene>
<evidence type="ECO:0000313" key="1">
    <source>
        <dbReference type="EMBL" id="OMO67931.1"/>
    </source>
</evidence>
<name>A0A1R3HC67_COCAP</name>
<reference evidence="1 2" key="1">
    <citation type="submission" date="2013-09" db="EMBL/GenBank/DDBJ databases">
        <title>Corchorus capsularis genome sequencing.</title>
        <authorList>
            <person name="Alam M."/>
            <person name="Haque M.S."/>
            <person name="Islam M.S."/>
            <person name="Emdad E.M."/>
            <person name="Islam M.M."/>
            <person name="Ahmed B."/>
            <person name="Halim A."/>
            <person name="Hossen Q.M.M."/>
            <person name="Hossain M.Z."/>
            <person name="Ahmed R."/>
            <person name="Khan M.M."/>
            <person name="Islam R."/>
            <person name="Rashid M.M."/>
            <person name="Khan S.A."/>
            <person name="Rahman M.S."/>
            <person name="Alam M."/>
        </authorList>
    </citation>
    <scope>NUCLEOTIDE SEQUENCE [LARGE SCALE GENOMIC DNA]</scope>
    <source>
        <strain evidence="2">cv. CVL-1</strain>
        <tissue evidence="1">Whole seedling</tissue>
    </source>
</reference>
<comment type="caution">
    <text evidence="1">The sequence shown here is derived from an EMBL/GenBank/DDBJ whole genome shotgun (WGS) entry which is preliminary data.</text>
</comment>
<dbReference type="Gramene" id="OMO67931">
    <property type="protein sequence ID" value="OMO67931"/>
    <property type="gene ID" value="CCACVL1_20190"/>
</dbReference>
<sequence length="49" mass="5785">MVKKTTARICSNHKLLEFDSKKIRIRLGHCRAELKLDYRIEQSASSMMF</sequence>
<proteinExistence type="predicted"/>
<keyword evidence="2" id="KW-1185">Reference proteome</keyword>
<accession>A0A1R3HC67</accession>